<protein>
    <recommendedName>
        <fullName evidence="1">YhdP central domain-containing protein</fullName>
    </recommendedName>
</protein>
<comment type="caution">
    <text evidence="2">The sequence shown here is derived from an EMBL/GenBank/DDBJ whole genome shotgun (WGS) entry which is preliminary data.</text>
</comment>
<dbReference type="PANTHER" id="PTHR38690">
    <property type="entry name" value="PROTEASE-RELATED"/>
    <property type="match status" value="1"/>
</dbReference>
<dbReference type="InterPro" id="IPR011836">
    <property type="entry name" value="YhdP"/>
</dbReference>
<proteinExistence type="predicted"/>
<organism evidence="2 3">
    <name type="scientific">Candidatus Methanofishera endochildressiae</name>
    <dbReference type="NCBI Taxonomy" id="2738884"/>
    <lineage>
        <taxon>Bacteria</taxon>
        <taxon>Pseudomonadati</taxon>
        <taxon>Pseudomonadota</taxon>
        <taxon>Gammaproteobacteria</taxon>
        <taxon>Candidatus Methanofishera</taxon>
    </lineage>
</organism>
<evidence type="ECO:0000259" key="1">
    <source>
        <dbReference type="Pfam" id="PF13116"/>
    </source>
</evidence>
<evidence type="ECO:0000313" key="2">
    <source>
        <dbReference type="EMBL" id="NYT46646.1"/>
    </source>
</evidence>
<dbReference type="InterPro" id="IPR025263">
    <property type="entry name" value="YhdP_central"/>
</dbReference>
<evidence type="ECO:0000313" key="3">
    <source>
        <dbReference type="Proteomes" id="UP000537890"/>
    </source>
</evidence>
<dbReference type="Pfam" id="PF13116">
    <property type="entry name" value="YhdP"/>
    <property type="match status" value="1"/>
</dbReference>
<reference evidence="2 3" key="1">
    <citation type="submission" date="2020-05" db="EMBL/GenBank/DDBJ databases">
        <title>Horizontal transmission and recombination maintain forever young bacterial symbiont genomes.</title>
        <authorList>
            <person name="Russell S.L."/>
            <person name="Pepper-Tunick E."/>
            <person name="Svedberg J."/>
            <person name="Byrne A."/>
            <person name="Ruelas Castillo J."/>
            <person name="Vollmers C."/>
            <person name="Beinart R.A."/>
            <person name="Corbett-Detig R."/>
        </authorList>
    </citation>
    <scope>NUCLEOTIDE SEQUENCE [LARGE SCALE GENOMIC DNA]</scope>
    <source>
        <strain evidence="2">4727-3</strain>
    </source>
</reference>
<dbReference type="AlphaFoldDB" id="A0A7Z0MN06"/>
<dbReference type="EMBL" id="JACCHS010000024">
    <property type="protein sequence ID" value="NYT46646.1"/>
    <property type="molecule type" value="Genomic_DNA"/>
</dbReference>
<feature type="domain" description="YhdP central" evidence="1">
    <location>
        <begin position="4"/>
        <end position="299"/>
    </location>
</feature>
<dbReference type="PANTHER" id="PTHR38690:SF1">
    <property type="entry name" value="PROTEASE"/>
    <property type="match status" value="1"/>
</dbReference>
<sequence>MASGSVFIPIAFNKDSEISLSLKELDLSALKKINLESSDGEDLVANNLPSIKLSSQELYWNHVNLGKLELRTQPTDQGLSITQCDISSINNKLSLTGSWQQHNQKNFSSISGNFLSDDFGMFLKQTQLSNDIDDTTADLQFVLNWPAAPYELSTGILSGSIDAHLAYGRILGVDPGLGRVLGALDIWKIGDRLRFDFSDITDSGLSFSETTGHFTINQGTANTKDLMINAMPAKIYISGSTNLLTEEIDLRATVLPKFPIAGTIIGNVANAVSKTFIGKEQPGGLIVSLLYEIKGSWEDFTINRQFSSALANDLTRDP</sequence>
<name>A0A7Z0MN06_9GAMM</name>
<gene>
    <name evidence="2" type="ORF">H0A75_02240</name>
</gene>
<accession>A0A7Z0MN06</accession>
<dbReference type="Proteomes" id="UP000537890">
    <property type="component" value="Unassembled WGS sequence"/>
</dbReference>